<gene>
    <name evidence="1" type="ORF">N7U66_15195</name>
</gene>
<accession>A0A9E8MTY2</accession>
<keyword evidence="2" id="KW-1185">Reference proteome</keyword>
<dbReference type="AlphaFoldDB" id="A0A9E8MTY2"/>
<dbReference type="KEGG" id="lnu:N7U66_15195"/>
<proteinExistence type="predicted"/>
<name>A0A9E8MTY2_9FLAO</name>
<dbReference type="RefSeq" id="WP_267676002.1">
    <property type="nucleotide sequence ID" value="NZ_CP113088.1"/>
</dbReference>
<dbReference type="Proteomes" id="UP001164705">
    <property type="component" value="Chromosome"/>
</dbReference>
<reference evidence="1" key="1">
    <citation type="submission" date="2022-11" db="EMBL/GenBank/DDBJ databases">
        <title>Lacinutrix neustonica HL-RS19T sp. nov., isolated from the surface microlayer sample of brackish Lake Shihwa.</title>
        <authorList>
            <person name="Choi J.Y."/>
            <person name="Hwang C.Y."/>
        </authorList>
    </citation>
    <scope>NUCLEOTIDE SEQUENCE</scope>
    <source>
        <strain evidence="1">HL-RS19</strain>
    </source>
</reference>
<dbReference type="EMBL" id="CP113088">
    <property type="protein sequence ID" value="WAC01388.1"/>
    <property type="molecule type" value="Genomic_DNA"/>
</dbReference>
<organism evidence="1 2">
    <name type="scientific">Lacinutrix neustonica</name>
    <dbReference type="NCBI Taxonomy" id="2980107"/>
    <lineage>
        <taxon>Bacteria</taxon>
        <taxon>Pseudomonadati</taxon>
        <taxon>Bacteroidota</taxon>
        <taxon>Flavobacteriia</taxon>
        <taxon>Flavobacteriales</taxon>
        <taxon>Flavobacteriaceae</taxon>
        <taxon>Lacinutrix</taxon>
    </lineage>
</organism>
<evidence type="ECO:0000313" key="2">
    <source>
        <dbReference type="Proteomes" id="UP001164705"/>
    </source>
</evidence>
<sequence>MSAQTSENFSYQAIIRDAAGSLVTETNVAIRLSILKDTETGTVVYSETHNPTTNFSGVVTVLVGNGTVVSGVLNGIEWGTSSYFLKSETDPAGGTSYNTVGTTAILSTPYGLSSKKTDVALSVDYNNLTNRPTTITAEQITKLNFLNVTGTANLDQIESEVAVNTLKTSFPGFGTTAGTAFDIIWSKIDDNLYYDTGKVGIGYTDTSGFGDAILGVKDGMILSLGDTVINPTPGALFYDKSAKGFVFYYDNAGVLQSHGDRSDRF</sequence>
<protein>
    <submittedName>
        <fullName evidence="1">Uncharacterized protein</fullName>
    </submittedName>
</protein>
<evidence type="ECO:0000313" key="1">
    <source>
        <dbReference type="EMBL" id="WAC01388.1"/>
    </source>
</evidence>